<keyword evidence="2" id="KW-0489">Methyltransferase</keyword>
<reference evidence="2" key="1">
    <citation type="submission" date="2024-02" db="EMBL/GenBank/DDBJ databases">
        <title>Complete genome sequence of Xanthomonas sp. 10-10.</title>
        <authorList>
            <person name="Biessy A."/>
            <person name="Ciotola M."/>
            <person name="Cadieux M."/>
            <person name="Soufiane B."/>
            <person name="Laforest M."/>
            <person name="Filion M."/>
        </authorList>
    </citation>
    <scope>NUCLEOTIDE SEQUENCE</scope>
    <source>
        <strain evidence="2">10-10</strain>
    </source>
</reference>
<dbReference type="PANTHER" id="PTHR36973:SF4">
    <property type="entry name" value="NODULATION PROTEIN"/>
    <property type="match status" value="1"/>
</dbReference>
<sequence>MMAYQAGRCDDTLSAYAHAHAAMLLLKQGLVGRAQRRLTQAIALEPENPQWHLELARVLRDAAPQEAADSYVTAHRLGSNNAPLEAACLLQPQSVEQVAPLTLWTSDRLDIAAKLQFAQHYLGHSSAKTIDAVGIYRQHIQQRTAGREPDALGKCCVADYELAFAKLIEDMRERGFQDHCAIPLDGDGRLLNGAHRLAAALALGLSTVAVVRLPPQWRAVDWSMSWFLHNGFAPQQINALLSTWLQWHAQTGRFVVIEHHADEQAMKLTLALAQQFGCVAWREVPASLCTALSGTIVAPAALRYILLEAEDQALQTFVAQHNNAYPALRCQALPAQANTRAADLVLDEENLALAHGSLLPADASKGTLGQWIGYRQVPMQCTAATASGFMKWRNLQLLETVHTIIDVGVAEGTPDLYRNLSPAHVIFIEPVTLFAAQVETLRQQFPSSQYLQIGLSDRKEQTVINYREDAPVLSSLLESSSLRDTGAERIIRLPVELHRLDDVFAQLHETDRTTLLKIDTEGYELQILRGAVESLRKMTYVMLELSVIERFHGSYTCQELVSFMQQQGFQLHTCLSASVDAQGYCRVVDAVFINTVASQRTLVANV</sequence>
<evidence type="ECO:0000313" key="2">
    <source>
        <dbReference type="EMBL" id="XBS39880.1"/>
    </source>
</evidence>
<dbReference type="NCBIfam" id="TIGR01444">
    <property type="entry name" value="fkbM_fam"/>
    <property type="match status" value="1"/>
</dbReference>
<dbReference type="Pfam" id="PF05050">
    <property type="entry name" value="Methyltransf_21"/>
    <property type="match status" value="1"/>
</dbReference>
<dbReference type="Gene3D" id="3.40.50.150">
    <property type="entry name" value="Vaccinia Virus protein VP39"/>
    <property type="match status" value="1"/>
</dbReference>
<evidence type="ECO:0000259" key="1">
    <source>
        <dbReference type="Pfam" id="PF05050"/>
    </source>
</evidence>
<name>A0AAU7PDP3_9XANT</name>
<gene>
    <name evidence="2" type="ORF">VZ068_10465</name>
</gene>
<dbReference type="Gene3D" id="1.25.40.10">
    <property type="entry name" value="Tetratricopeptide repeat domain"/>
    <property type="match status" value="1"/>
</dbReference>
<dbReference type="SUPFAM" id="SSF110849">
    <property type="entry name" value="ParB/Sulfiredoxin"/>
    <property type="match status" value="1"/>
</dbReference>
<dbReference type="SUPFAM" id="SSF48452">
    <property type="entry name" value="TPR-like"/>
    <property type="match status" value="1"/>
</dbReference>
<dbReference type="InterPro" id="IPR029063">
    <property type="entry name" value="SAM-dependent_MTases_sf"/>
</dbReference>
<dbReference type="InterPro" id="IPR011990">
    <property type="entry name" value="TPR-like_helical_dom_sf"/>
</dbReference>
<dbReference type="PANTHER" id="PTHR36973">
    <property type="entry name" value="SLL1456 PROTEIN-RELATED"/>
    <property type="match status" value="1"/>
</dbReference>
<dbReference type="EMBL" id="CP144460">
    <property type="protein sequence ID" value="XBS39880.1"/>
    <property type="molecule type" value="Genomic_DNA"/>
</dbReference>
<dbReference type="GO" id="GO:0008171">
    <property type="term" value="F:O-methyltransferase activity"/>
    <property type="evidence" value="ECO:0007669"/>
    <property type="project" value="TreeGrafter"/>
</dbReference>
<protein>
    <submittedName>
        <fullName evidence="2">FkbM family methyltransferase</fullName>
    </submittedName>
</protein>
<dbReference type="AlphaFoldDB" id="A0AAU7PDP3"/>
<dbReference type="SUPFAM" id="SSF53335">
    <property type="entry name" value="S-adenosyl-L-methionine-dependent methyltransferases"/>
    <property type="match status" value="1"/>
</dbReference>
<dbReference type="InterPro" id="IPR006342">
    <property type="entry name" value="FkbM_mtfrase"/>
</dbReference>
<dbReference type="InterPro" id="IPR053188">
    <property type="entry name" value="FkbM_Methyltransferase"/>
</dbReference>
<proteinExistence type="predicted"/>
<accession>A0AAU7PDP3</accession>
<keyword evidence="2" id="KW-0808">Transferase</keyword>
<feature type="domain" description="Methyltransferase FkbM" evidence="1">
    <location>
        <begin position="422"/>
        <end position="571"/>
    </location>
</feature>
<organism evidence="2">
    <name type="scientific">Xanthomonas sp. 10-10</name>
    <dbReference type="NCBI Taxonomy" id="3115848"/>
    <lineage>
        <taxon>Bacteria</taxon>
        <taxon>Pseudomonadati</taxon>
        <taxon>Pseudomonadota</taxon>
        <taxon>Gammaproteobacteria</taxon>
        <taxon>Lysobacterales</taxon>
        <taxon>Lysobacteraceae</taxon>
        <taxon>Xanthomonas</taxon>
    </lineage>
</organism>
<dbReference type="InterPro" id="IPR036086">
    <property type="entry name" value="ParB/Sulfiredoxin_sf"/>
</dbReference>
<dbReference type="RefSeq" id="WP_349657580.1">
    <property type="nucleotide sequence ID" value="NZ_CP144460.1"/>
</dbReference>
<dbReference type="GO" id="GO:0032259">
    <property type="term" value="P:methylation"/>
    <property type="evidence" value="ECO:0007669"/>
    <property type="project" value="UniProtKB-KW"/>
</dbReference>